<dbReference type="AlphaFoldDB" id="A0AAE1DJ42"/>
<sequence length="79" mass="8515">MLLSSNIGKWTVVCARAIDSHPSWLHQPFYPQHLLVLARSVAASCYVAISGPEVDAGCYVGHIVGEIVQETGMQGDGFE</sequence>
<comment type="caution">
    <text evidence="1">The sequence shown here is derived from an EMBL/GenBank/DDBJ whole genome shotgun (WGS) entry which is preliminary data.</text>
</comment>
<organism evidence="1 2">
    <name type="scientific">Elysia crispata</name>
    <name type="common">lettuce slug</name>
    <dbReference type="NCBI Taxonomy" id="231223"/>
    <lineage>
        <taxon>Eukaryota</taxon>
        <taxon>Metazoa</taxon>
        <taxon>Spiralia</taxon>
        <taxon>Lophotrochozoa</taxon>
        <taxon>Mollusca</taxon>
        <taxon>Gastropoda</taxon>
        <taxon>Heterobranchia</taxon>
        <taxon>Euthyneura</taxon>
        <taxon>Panpulmonata</taxon>
        <taxon>Sacoglossa</taxon>
        <taxon>Placobranchoidea</taxon>
        <taxon>Plakobranchidae</taxon>
        <taxon>Elysia</taxon>
    </lineage>
</organism>
<keyword evidence="2" id="KW-1185">Reference proteome</keyword>
<name>A0AAE1DJ42_9GAST</name>
<dbReference type="Proteomes" id="UP001283361">
    <property type="component" value="Unassembled WGS sequence"/>
</dbReference>
<accession>A0AAE1DJ42</accession>
<proteinExistence type="predicted"/>
<reference evidence="1" key="1">
    <citation type="journal article" date="2023" name="G3 (Bethesda)">
        <title>A reference genome for the long-term kleptoplast-retaining sea slug Elysia crispata morphotype clarki.</title>
        <authorList>
            <person name="Eastman K.E."/>
            <person name="Pendleton A.L."/>
            <person name="Shaikh M.A."/>
            <person name="Suttiyut T."/>
            <person name="Ogas R."/>
            <person name="Tomko P."/>
            <person name="Gavelis G."/>
            <person name="Widhalm J.R."/>
            <person name="Wisecaver J.H."/>
        </authorList>
    </citation>
    <scope>NUCLEOTIDE SEQUENCE</scope>
    <source>
        <strain evidence="1">ECLA1</strain>
    </source>
</reference>
<evidence type="ECO:0000313" key="2">
    <source>
        <dbReference type="Proteomes" id="UP001283361"/>
    </source>
</evidence>
<evidence type="ECO:0000313" key="1">
    <source>
        <dbReference type="EMBL" id="KAK3772516.1"/>
    </source>
</evidence>
<protein>
    <submittedName>
        <fullName evidence="1">Uncharacterized protein</fullName>
    </submittedName>
</protein>
<dbReference type="EMBL" id="JAWDGP010003622">
    <property type="protein sequence ID" value="KAK3772516.1"/>
    <property type="molecule type" value="Genomic_DNA"/>
</dbReference>
<gene>
    <name evidence="1" type="ORF">RRG08_043731</name>
</gene>